<feature type="non-terminal residue" evidence="1">
    <location>
        <position position="1"/>
    </location>
</feature>
<feature type="non-terminal residue" evidence="1">
    <location>
        <position position="35"/>
    </location>
</feature>
<gene>
    <name evidence="1" type="ORF">AVDCRST_MAG67-299</name>
</gene>
<evidence type="ECO:0000313" key="1">
    <source>
        <dbReference type="EMBL" id="CAA9472497.1"/>
    </source>
</evidence>
<name>A0A6J4RFR8_9ACTN</name>
<organism evidence="1">
    <name type="scientific">uncultured Solirubrobacteraceae bacterium</name>
    <dbReference type="NCBI Taxonomy" id="1162706"/>
    <lineage>
        <taxon>Bacteria</taxon>
        <taxon>Bacillati</taxon>
        <taxon>Actinomycetota</taxon>
        <taxon>Thermoleophilia</taxon>
        <taxon>Solirubrobacterales</taxon>
        <taxon>Solirubrobacteraceae</taxon>
        <taxon>environmental samples</taxon>
    </lineage>
</organism>
<dbReference type="EMBL" id="CADCVQ010000009">
    <property type="protein sequence ID" value="CAA9472497.1"/>
    <property type="molecule type" value="Genomic_DNA"/>
</dbReference>
<reference evidence="1" key="1">
    <citation type="submission" date="2020-02" db="EMBL/GenBank/DDBJ databases">
        <authorList>
            <person name="Meier V. D."/>
        </authorList>
    </citation>
    <scope>NUCLEOTIDE SEQUENCE</scope>
    <source>
        <strain evidence="1">AVDCRST_MAG67</strain>
    </source>
</reference>
<dbReference type="AlphaFoldDB" id="A0A6J4RFR8"/>
<proteinExistence type="predicted"/>
<sequence length="35" mass="4046">WSPASASWRRCRAWRCIGATTRCVRGNARRRVRAA</sequence>
<accession>A0A6J4RFR8</accession>
<protein>
    <submittedName>
        <fullName evidence="1">Uncharacterized protein</fullName>
    </submittedName>
</protein>